<keyword evidence="2" id="KW-1185">Reference proteome</keyword>
<accession>A0ABS9W9T9</accession>
<name>A0ABS9W9T9_9PROT</name>
<dbReference type="Proteomes" id="UP001201985">
    <property type="component" value="Unassembled WGS sequence"/>
</dbReference>
<evidence type="ECO:0000313" key="1">
    <source>
        <dbReference type="EMBL" id="MCI0755753.1"/>
    </source>
</evidence>
<gene>
    <name evidence="1" type="ORF">MON41_18960</name>
</gene>
<reference evidence="1 2" key="1">
    <citation type="submission" date="2022-03" db="EMBL/GenBank/DDBJ databases">
        <title>Complete genome analysis of Roseomonas KG 17.1 : a prolific producer of plant growth promoters.</title>
        <authorList>
            <person name="Saadouli I."/>
            <person name="Najjari A."/>
            <person name="Mosbah A."/>
            <person name="Ouzari H.I."/>
        </authorList>
    </citation>
    <scope>NUCLEOTIDE SEQUENCE [LARGE SCALE GENOMIC DNA]</scope>
    <source>
        <strain evidence="1 2">KG17-1</strain>
    </source>
</reference>
<proteinExistence type="predicted"/>
<comment type="caution">
    <text evidence="1">The sequence shown here is derived from an EMBL/GenBank/DDBJ whole genome shotgun (WGS) entry which is preliminary data.</text>
</comment>
<organism evidence="1 2">
    <name type="scientific">Teichococcus vastitatis</name>
    <dbReference type="NCBI Taxonomy" id="2307076"/>
    <lineage>
        <taxon>Bacteria</taxon>
        <taxon>Pseudomonadati</taxon>
        <taxon>Pseudomonadota</taxon>
        <taxon>Alphaproteobacteria</taxon>
        <taxon>Acetobacterales</taxon>
        <taxon>Roseomonadaceae</taxon>
        <taxon>Roseomonas</taxon>
    </lineage>
</organism>
<evidence type="ECO:0000313" key="2">
    <source>
        <dbReference type="Proteomes" id="UP001201985"/>
    </source>
</evidence>
<sequence>MLLSAAGTQRFVDLDISNNPAVVSLLQPRWFVAVLPRGIGLSSHPAWW</sequence>
<dbReference type="EMBL" id="JALBUU010000052">
    <property type="protein sequence ID" value="MCI0755753.1"/>
    <property type="molecule type" value="Genomic_DNA"/>
</dbReference>
<protein>
    <submittedName>
        <fullName evidence="1">Uncharacterized protein</fullName>
    </submittedName>
</protein>